<feature type="repeat" description="TPR" evidence="3">
    <location>
        <begin position="568"/>
        <end position="601"/>
    </location>
</feature>
<evidence type="ECO:0000256" key="1">
    <source>
        <dbReference type="ARBA" id="ARBA00022737"/>
    </source>
</evidence>
<dbReference type="GO" id="GO:0006368">
    <property type="term" value="P:transcription elongation by RNA polymerase II"/>
    <property type="evidence" value="ECO:0007669"/>
    <property type="project" value="TreeGrafter"/>
</dbReference>
<dbReference type="OrthoDB" id="5612599at2"/>
<evidence type="ECO:0000313" key="5">
    <source>
        <dbReference type="EMBL" id="BAP55315.1"/>
    </source>
</evidence>
<feature type="repeat" description="TPR" evidence="3">
    <location>
        <begin position="634"/>
        <end position="667"/>
    </location>
</feature>
<feature type="compositionally biased region" description="Low complexity" evidence="4">
    <location>
        <begin position="503"/>
        <end position="521"/>
    </location>
</feature>
<accession>A0A090AK19</accession>
<dbReference type="PANTHER" id="PTHR14027:SF2">
    <property type="entry name" value="RNA POLYMERASE-ASSOCIATED PROTEIN CTR9 HOMOLOG"/>
    <property type="match status" value="1"/>
</dbReference>
<feature type="region of interest" description="Disordered" evidence="4">
    <location>
        <begin position="22"/>
        <end position="46"/>
    </location>
</feature>
<dbReference type="STRING" id="40754.THII_1018"/>
<dbReference type="GO" id="GO:0000993">
    <property type="term" value="F:RNA polymerase II complex binding"/>
    <property type="evidence" value="ECO:0007669"/>
    <property type="project" value="TreeGrafter"/>
</dbReference>
<dbReference type="GO" id="GO:0006355">
    <property type="term" value="P:regulation of DNA-templated transcription"/>
    <property type="evidence" value="ECO:0007669"/>
    <property type="project" value="InterPro"/>
</dbReference>
<reference evidence="5" key="1">
    <citation type="journal article" date="2014" name="ISME J.">
        <title>Ecophysiology of Thioploca ingrica as revealed by the complete genome sequence supplemented with proteomic evidence.</title>
        <authorList>
            <person name="Kojima H."/>
            <person name="Ogura Y."/>
            <person name="Yamamoto N."/>
            <person name="Togashi T."/>
            <person name="Mori H."/>
            <person name="Watanabe T."/>
            <person name="Nemoto F."/>
            <person name="Kurokawa K."/>
            <person name="Hayashi T."/>
            <person name="Fukui M."/>
        </authorList>
    </citation>
    <scope>NUCLEOTIDE SEQUENCE [LARGE SCALE GENOMIC DNA]</scope>
</reference>
<keyword evidence="1" id="KW-0677">Repeat</keyword>
<feature type="compositionally biased region" description="Polar residues" evidence="4">
    <location>
        <begin position="366"/>
        <end position="386"/>
    </location>
</feature>
<evidence type="ECO:0000313" key="6">
    <source>
        <dbReference type="Proteomes" id="UP000031623"/>
    </source>
</evidence>
<dbReference type="AlphaFoldDB" id="A0A090AK19"/>
<feature type="region of interest" description="Disordered" evidence="4">
    <location>
        <begin position="470"/>
        <end position="527"/>
    </location>
</feature>
<dbReference type="PROSITE" id="PS50005">
    <property type="entry name" value="TPR"/>
    <property type="match status" value="2"/>
</dbReference>
<gene>
    <name evidence="5" type="ORF">THII_1018</name>
</gene>
<dbReference type="Gene3D" id="1.25.40.10">
    <property type="entry name" value="Tetratricopeptide repeat domain"/>
    <property type="match status" value="2"/>
</dbReference>
<dbReference type="InterPro" id="IPR031101">
    <property type="entry name" value="Ctr9"/>
</dbReference>
<dbReference type="EMBL" id="AP014633">
    <property type="protein sequence ID" value="BAP55315.1"/>
    <property type="molecule type" value="Genomic_DNA"/>
</dbReference>
<name>A0A090AK19_9GAMM</name>
<keyword evidence="6" id="KW-1185">Reference proteome</keyword>
<feature type="region of interest" description="Disordered" evidence="4">
    <location>
        <begin position="348"/>
        <end position="415"/>
    </location>
</feature>
<dbReference type="Pfam" id="PF13431">
    <property type="entry name" value="TPR_17"/>
    <property type="match status" value="1"/>
</dbReference>
<dbReference type="Pfam" id="PF13181">
    <property type="entry name" value="TPR_8"/>
    <property type="match status" value="1"/>
</dbReference>
<proteinExistence type="predicted"/>
<keyword evidence="2 3" id="KW-0802">TPR repeat</keyword>
<evidence type="ECO:0000256" key="3">
    <source>
        <dbReference type="PROSITE-ProRule" id="PRU00339"/>
    </source>
</evidence>
<dbReference type="HOGENOM" id="CLU_377186_0_0_6"/>
<protein>
    <submittedName>
        <fullName evidence="5">Uncharacterized protein</fullName>
    </submittedName>
</protein>
<dbReference type="KEGG" id="tig:THII_1018"/>
<feature type="compositionally biased region" description="Basic and acidic residues" evidence="4">
    <location>
        <begin position="353"/>
        <end position="362"/>
    </location>
</feature>
<dbReference type="SUPFAM" id="SSF48452">
    <property type="entry name" value="TPR-like"/>
    <property type="match status" value="1"/>
</dbReference>
<dbReference type="PANTHER" id="PTHR14027">
    <property type="entry name" value="RNA POLYMERASE-ASSOCIATED PROTEIN CTR9"/>
    <property type="match status" value="1"/>
</dbReference>
<dbReference type="Pfam" id="PF14559">
    <property type="entry name" value="TPR_19"/>
    <property type="match status" value="1"/>
</dbReference>
<evidence type="ECO:0000256" key="4">
    <source>
        <dbReference type="SAM" id="MobiDB-lite"/>
    </source>
</evidence>
<dbReference type="Proteomes" id="UP000031623">
    <property type="component" value="Chromosome"/>
</dbReference>
<dbReference type="SMART" id="SM00028">
    <property type="entry name" value="TPR"/>
    <property type="match status" value="4"/>
</dbReference>
<organism evidence="5 6">
    <name type="scientific">Thioploca ingrica</name>
    <dbReference type="NCBI Taxonomy" id="40754"/>
    <lineage>
        <taxon>Bacteria</taxon>
        <taxon>Pseudomonadati</taxon>
        <taxon>Pseudomonadota</taxon>
        <taxon>Gammaproteobacteria</taxon>
        <taxon>Thiotrichales</taxon>
        <taxon>Thiotrichaceae</taxon>
        <taxon>Thioploca</taxon>
    </lineage>
</organism>
<sequence length="735" mass="81788">MSLLMDALKKADEAKKKQVVATTLNAGQNSSNDSQNSSAITEAKDSLAPNEAKDLLIIDEEEEELVFIEVTDDEEIAATTLTEPTPIPEEQNDFSLITETHDPFLAEFKEYPIEEKEKNSWDDEFLPEFQKDLEELENPSIEEATIPTEKSPQVNEFIDYDEQEFVQPQLEETREEITTDEATPEQQFNEFKQLDQEISQEPSALTSSISLSSSKHQAKNWFLSLPTANKLKQHNTIAEIDLEAEVSTRTEPEVEQELVRIEQVTQTEPAEQTVSPTEPSAEIAQRILAAHTPATSSKRTWWLSGLLGVLLLGMGGSYYYYTQSSLIQPSSLKFGQLNQRLKATALSTPPVDKVTDSIEKRPNPSPTLALSQPSQTGSVPIMTQPQPSAPPEPHEVTHQTTTLVEEPESSKSPVQTPVNLVNSIENNPSHGQTTPISADNLLANKEIRTEIAKLIADEIAKQFATKMTVMPTEQKSKKANATASSTPLQPPPSAKIRLPKNQPSTSSPAPTESTTAVTEPTRIPTLHKNVTEKINNQLSSAYKNFHQGNEKLAYDTYHQILQQDPNNRDALLGFAALAVRHGNLTLAQQYYQQVLQSDPQNPPAQVGLINTLNYQPTSSESQLKLLLEKSPQSAYIYFSLGNLYANQGRWAQAQQAYFDAYRYDSSQADYAYNLAISLDQLNQTGAALNYYQQALQLARNQRVNFNQPAVQKRVQTLIAHTRPSALDNLSTRSDN</sequence>
<dbReference type="InterPro" id="IPR011990">
    <property type="entry name" value="TPR-like_helical_dom_sf"/>
</dbReference>
<dbReference type="InterPro" id="IPR019734">
    <property type="entry name" value="TPR_rpt"/>
</dbReference>
<evidence type="ECO:0000256" key="2">
    <source>
        <dbReference type="ARBA" id="ARBA00022803"/>
    </source>
</evidence>
<feature type="compositionally biased region" description="Low complexity" evidence="4">
    <location>
        <begin position="28"/>
        <end position="38"/>
    </location>
</feature>